<keyword evidence="3" id="KW-1185">Reference proteome</keyword>
<evidence type="ECO:0000313" key="3">
    <source>
        <dbReference type="Proteomes" id="UP001178507"/>
    </source>
</evidence>
<reference evidence="2" key="1">
    <citation type="submission" date="2023-08" db="EMBL/GenBank/DDBJ databases">
        <authorList>
            <person name="Chen Y."/>
            <person name="Shah S."/>
            <person name="Dougan E. K."/>
            <person name="Thang M."/>
            <person name="Chan C."/>
        </authorList>
    </citation>
    <scope>NUCLEOTIDE SEQUENCE</scope>
</reference>
<evidence type="ECO:0000313" key="2">
    <source>
        <dbReference type="EMBL" id="CAJ1387479.1"/>
    </source>
</evidence>
<protein>
    <submittedName>
        <fullName evidence="2">Uncharacterized protein</fullName>
    </submittedName>
</protein>
<comment type="caution">
    <text evidence="2">The sequence shown here is derived from an EMBL/GenBank/DDBJ whole genome shotgun (WGS) entry which is preliminary data.</text>
</comment>
<gene>
    <name evidence="2" type="ORF">EVOR1521_LOCUS13555</name>
</gene>
<proteinExistence type="predicted"/>
<dbReference type="Proteomes" id="UP001178507">
    <property type="component" value="Unassembled WGS sequence"/>
</dbReference>
<evidence type="ECO:0000256" key="1">
    <source>
        <dbReference type="SAM" id="MobiDB-lite"/>
    </source>
</evidence>
<feature type="compositionally biased region" description="Basic residues" evidence="1">
    <location>
        <begin position="239"/>
        <end position="250"/>
    </location>
</feature>
<accession>A0AA36IH30</accession>
<organism evidence="2 3">
    <name type="scientific">Effrenium voratum</name>
    <dbReference type="NCBI Taxonomy" id="2562239"/>
    <lineage>
        <taxon>Eukaryota</taxon>
        <taxon>Sar</taxon>
        <taxon>Alveolata</taxon>
        <taxon>Dinophyceae</taxon>
        <taxon>Suessiales</taxon>
        <taxon>Symbiodiniaceae</taxon>
        <taxon>Effrenium</taxon>
    </lineage>
</organism>
<name>A0AA36IH30_9DINO</name>
<sequence length="273" mass="30808">MFPSIKSLCPRELYARRAENAEGPFTEEQYQLLLKCAECCEEAAVLSQNALGRREGAFAHLRLAVHLLVRVPTQATLGARRQSLVELSDRHLGKALRLFDELKDEREVAVCHFHMADLVLQEQCMPGAPPLSKARLTSAQRHAKRSAEYWQRLGCLDHAKDFISSHVRVARLLAYQRSAYEAVAHLALEEEKLVRQAKAENAKLEEGLFQIKEGTWVVLGFRREMSRLCQFRRRSAHRVGLGRHPPGRGHRATESALPPGAPKREDLPGSVII</sequence>
<dbReference type="AlphaFoldDB" id="A0AA36IH30"/>
<dbReference type="EMBL" id="CAUJNA010001524">
    <property type="protein sequence ID" value="CAJ1387479.1"/>
    <property type="molecule type" value="Genomic_DNA"/>
</dbReference>
<feature type="region of interest" description="Disordered" evidence="1">
    <location>
        <begin position="239"/>
        <end position="273"/>
    </location>
</feature>